<accession>A0AAV4UKK2</accession>
<name>A0AAV4UKK2_9ARAC</name>
<keyword evidence="2" id="KW-1185">Reference proteome</keyword>
<gene>
    <name evidence="1" type="ORF">CDAR_294691</name>
</gene>
<comment type="caution">
    <text evidence="1">The sequence shown here is derived from an EMBL/GenBank/DDBJ whole genome shotgun (WGS) entry which is preliminary data.</text>
</comment>
<dbReference type="AlphaFoldDB" id="A0AAV4UKK2"/>
<protein>
    <submittedName>
        <fullName evidence="1">Uncharacterized protein</fullName>
    </submittedName>
</protein>
<reference evidence="1 2" key="1">
    <citation type="submission" date="2021-06" db="EMBL/GenBank/DDBJ databases">
        <title>Caerostris darwini draft genome.</title>
        <authorList>
            <person name="Kono N."/>
            <person name="Arakawa K."/>
        </authorList>
    </citation>
    <scope>NUCLEOTIDE SEQUENCE [LARGE SCALE GENOMIC DNA]</scope>
</reference>
<dbReference type="EMBL" id="BPLQ01011490">
    <property type="protein sequence ID" value="GIY58299.1"/>
    <property type="molecule type" value="Genomic_DNA"/>
</dbReference>
<organism evidence="1 2">
    <name type="scientific">Caerostris darwini</name>
    <dbReference type="NCBI Taxonomy" id="1538125"/>
    <lineage>
        <taxon>Eukaryota</taxon>
        <taxon>Metazoa</taxon>
        <taxon>Ecdysozoa</taxon>
        <taxon>Arthropoda</taxon>
        <taxon>Chelicerata</taxon>
        <taxon>Arachnida</taxon>
        <taxon>Araneae</taxon>
        <taxon>Araneomorphae</taxon>
        <taxon>Entelegynae</taxon>
        <taxon>Araneoidea</taxon>
        <taxon>Araneidae</taxon>
        <taxon>Caerostris</taxon>
    </lineage>
</organism>
<dbReference type="Proteomes" id="UP001054837">
    <property type="component" value="Unassembled WGS sequence"/>
</dbReference>
<sequence>MNGIELTTFSPGDLGGQDSQVELFSPRGTSDLLSRLSMILAFTGSVTGTDNETLLVHLYCKQFVPVPEQSRLESTAACGWVLFPITRESVDF</sequence>
<evidence type="ECO:0000313" key="2">
    <source>
        <dbReference type="Proteomes" id="UP001054837"/>
    </source>
</evidence>
<proteinExistence type="predicted"/>
<evidence type="ECO:0000313" key="1">
    <source>
        <dbReference type="EMBL" id="GIY58299.1"/>
    </source>
</evidence>